<dbReference type="EMBL" id="JBDIME010000001">
    <property type="protein sequence ID" value="MEN2788084.1"/>
    <property type="molecule type" value="Genomic_DNA"/>
</dbReference>
<keyword evidence="1" id="KW-1133">Transmembrane helix</keyword>
<proteinExistence type="predicted"/>
<accession>A0ABU9XX09</accession>
<reference evidence="2 3" key="1">
    <citation type="submission" date="2024-05" db="EMBL/GenBank/DDBJ databases">
        <authorList>
            <person name="Liu Q."/>
            <person name="Xin Y.-H."/>
        </authorList>
    </citation>
    <scope>NUCLEOTIDE SEQUENCE [LARGE SCALE GENOMIC DNA]</scope>
    <source>
        <strain evidence="2 3">CGMCC 1.10181</strain>
    </source>
</reference>
<feature type="transmembrane region" description="Helical" evidence="1">
    <location>
        <begin position="69"/>
        <end position="90"/>
    </location>
</feature>
<evidence type="ECO:0000313" key="3">
    <source>
        <dbReference type="Proteomes" id="UP001419910"/>
    </source>
</evidence>
<keyword evidence="1" id="KW-0812">Transmembrane</keyword>
<sequence length="246" mass="26765">MKRVEVRSGSDQVAPPGIAPWKFFAGLMIHIAVPTYLLLLTVTLVVYVLEHGTADGVFALLPRISLYFISFYATVTLAGTGVAAMSGLAARLRRKRQLETLGKNPAVRSEQELSHAIGMFAAMTSDPAVVSALPMIADAHWHHDDERYQQVSRDLEKAAATYASAHASARGEQREEVSRLTAETLRHFAQKLDDLAQDTGIAATQKAKTMAGYIASKYGDDLDAVRQTEALPKSADGRPDSLDRDI</sequence>
<gene>
    <name evidence="2" type="ORF">ABC974_00445</name>
</gene>
<dbReference type="Proteomes" id="UP001419910">
    <property type="component" value="Unassembled WGS sequence"/>
</dbReference>
<evidence type="ECO:0000313" key="2">
    <source>
        <dbReference type="EMBL" id="MEN2788084.1"/>
    </source>
</evidence>
<dbReference type="RefSeq" id="WP_343887655.1">
    <property type="nucleotide sequence ID" value="NZ_BAAAEH010000005.1"/>
</dbReference>
<evidence type="ECO:0000256" key="1">
    <source>
        <dbReference type="SAM" id="Phobius"/>
    </source>
</evidence>
<protein>
    <submittedName>
        <fullName evidence="2">Uncharacterized protein</fullName>
    </submittedName>
</protein>
<comment type="caution">
    <text evidence="2">The sequence shown here is derived from an EMBL/GenBank/DDBJ whole genome shotgun (WGS) entry which is preliminary data.</text>
</comment>
<organism evidence="2 3">
    <name type="scientific">Sphingomonas oligophenolica</name>
    <dbReference type="NCBI Taxonomy" id="301154"/>
    <lineage>
        <taxon>Bacteria</taxon>
        <taxon>Pseudomonadati</taxon>
        <taxon>Pseudomonadota</taxon>
        <taxon>Alphaproteobacteria</taxon>
        <taxon>Sphingomonadales</taxon>
        <taxon>Sphingomonadaceae</taxon>
        <taxon>Sphingomonas</taxon>
    </lineage>
</organism>
<name>A0ABU9XX09_9SPHN</name>
<keyword evidence="1" id="KW-0472">Membrane</keyword>
<feature type="transmembrane region" description="Helical" evidence="1">
    <location>
        <begin position="21"/>
        <end position="49"/>
    </location>
</feature>
<keyword evidence="3" id="KW-1185">Reference proteome</keyword>